<keyword evidence="3 12" id="KW-0813">Transport</keyword>
<keyword evidence="5 12" id="KW-0812">Transmembrane</keyword>
<keyword evidence="10" id="KW-0975">Bacterial flagellum</keyword>
<evidence type="ECO:0000256" key="5">
    <source>
        <dbReference type="ARBA" id="ARBA00022692"/>
    </source>
</evidence>
<evidence type="ECO:0000256" key="9">
    <source>
        <dbReference type="ARBA" id="ARBA00023136"/>
    </source>
</evidence>
<evidence type="ECO:0000256" key="7">
    <source>
        <dbReference type="ARBA" id="ARBA00022927"/>
    </source>
</evidence>
<evidence type="ECO:0000256" key="1">
    <source>
        <dbReference type="ARBA" id="ARBA00006257"/>
    </source>
</evidence>
<evidence type="ECO:0000256" key="2">
    <source>
        <dbReference type="ARBA" id="ARBA00021714"/>
    </source>
</evidence>
<sequence>MIYPKHSTGKHRVGFKYPWVFGVILLFGLAAWGGVEARAADFVFPSIQLGMETSDDPADVSVLLQTIFLLTVVTLAPSILILMTSFTRLVVVLAFLRQALGTQQTPSNQIIAGLALFLTVFIMMPVGKQINETALQPYLNEEISQQTALDNAMGPIRQFMFKQTREKDLALFVKLSETAKPADRDEISMFVLIPAFVISELKTAFIIGFVLFVPFLIIDMVVASVLLSMGMMMLPPVMISLPFKLMLFVLVDGWNLIITSMIDSFAIG</sequence>
<accession>A0A931CRX5</accession>
<dbReference type="GO" id="GO:0009306">
    <property type="term" value="P:protein secretion"/>
    <property type="evidence" value="ECO:0007669"/>
    <property type="project" value="UniProtKB-UniRule"/>
</dbReference>
<dbReference type="GO" id="GO:0009425">
    <property type="term" value="C:bacterial-type flagellum basal body"/>
    <property type="evidence" value="ECO:0007669"/>
    <property type="project" value="UniProtKB-SubCell"/>
</dbReference>
<evidence type="ECO:0000256" key="12">
    <source>
        <dbReference type="RuleBase" id="RU362069"/>
    </source>
</evidence>
<dbReference type="InterPro" id="IPR005837">
    <property type="entry name" value="FliP"/>
</dbReference>
<dbReference type="PANTHER" id="PTHR30587:SF0">
    <property type="entry name" value="FLAGELLAR BIOSYNTHETIC PROTEIN FLIP"/>
    <property type="match status" value="1"/>
</dbReference>
<dbReference type="NCBIfam" id="NF009438">
    <property type="entry name" value="PRK12797.1"/>
    <property type="match status" value="1"/>
</dbReference>
<feature type="transmembrane region" description="Helical" evidence="12">
    <location>
        <begin position="241"/>
        <end position="262"/>
    </location>
</feature>
<keyword evidence="11 12" id="KW-1006">Bacterial flagellum protein export</keyword>
<comment type="similarity">
    <text evidence="1 12">Belongs to the FliP/MopC/SpaP family.</text>
</comment>
<dbReference type="EMBL" id="JACCQK010000558">
    <property type="protein sequence ID" value="MBG0780057.1"/>
    <property type="molecule type" value="Genomic_DNA"/>
</dbReference>
<evidence type="ECO:0000256" key="3">
    <source>
        <dbReference type="ARBA" id="ARBA00022448"/>
    </source>
</evidence>
<dbReference type="InterPro" id="IPR005838">
    <property type="entry name" value="T3SS_IM_P"/>
</dbReference>
<dbReference type="PRINTS" id="PR00951">
    <property type="entry name" value="FLGBIOSNFLIP"/>
</dbReference>
<comment type="caution">
    <text evidence="13">The sequence shown here is derived from an EMBL/GenBank/DDBJ whole genome shotgun (WGS) entry which is preliminary data.</text>
</comment>
<evidence type="ECO:0000256" key="11">
    <source>
        <dbReference type="ARBA" id="ARBA00023225"/>
    </source>
</evidence>
<feature type="transmembrane region" description="Helical" evidence="12">
    <location>
        <begin position="63"/>
        <end position="96"/>
    </location>
</feature>
<keyword evidence="4 12" id="KW-1003">Cell membrane</keyword>
<dbReference type="PANTHER" id="PTHR30587">
    <property type="entry name" value="FLAGELLAR BIOSYNTHETIC PROTEIN FLIP"/>
    <property type="match status" value="1"/>
</dbReference>
<name>A0A931CRX5_9BACT</name>
<keyword evidence="13" id="KW-0282">Flagellum</keyword>
<gene>
    <name evidence="12 13" type="primary">fliP</name>
    <name evidence="13" type="ORF">H0S81_09045</name>
</gene>
<dbReference type="Proteomes" id="UP000706172">
    <property type="component" value="Unassembled WGS sequence"/>
</dbReference>
<dbReference type="GO" id="GO:0005886">
    <property type="term" value="C:plasma membrane"/>
    <property type="evidence" value="ECO:0007669"/>
    <property type="project" value="UniProtKB-SubCell"/>
</dbReference>
<dbReference type="Pfam" id="PF00813">
    <property type="entry name" value="FliP"/>
    <property type="match status" value="1"/>
</dbReference>
<keyword evidence="13" id="KW-0969">Cilium</keyword>
<reference evidence="13" key="1">
    <citation type="submission" date="2020-07" db="EMBL/GenBank/DDBJ databases">
        <title>Severe corrosion of carbon steel in oil field produced water can be linked to methanogenic archaea containing a special type of NiFe hydrogenase.</title>
        <authorList>
            <person name="Lahme S."/>
            <person name="Mand J."/>
            <person name="Longwell J."/>
            <person name="Smith R."/>
            <person name="Enning D."/>
        </authorList>
    </citation>
    <scope>NUCLEOTIDE SEQUENCE</scope>
    <source>
        <strain evidence="13">MIC098Bin6</strain>
    </source>
</reference>
<dbReference type="PROSITE" id="PS01061">
    <property type="entry name" value="FLIP_2"/>
    <property type="match status" value="1"/>
</dbReference>
<keyword evidence="8 12" id="KW-1133">Transmembrane helix</keyword>
<keyword evidence="13" id="KW-0966">Cell projection</keyword>
<keyword evidence="6 12" id="KW-1005">Bacterial flagellum biogenesis</keyword>
<feature type="transmembrane region" description="Helical" evidence="12">
    <location>
        <begin position="108"/>
        <end position="127"/>
    </location>
</feature>
<dbReference type="PRINTS" id="PR01302">
    <property type="entry name" value="TYPE3IMPPROT"/>
</dbReference>
<protein>
    <recommendedName>
        <fullName evidence="2 12">Flagellar biosynthetic protein FliP</fullName>
    </recommendedName>
</protein>
<dbReference type="GO" id="GO:0044781">
    <property type="term" value="P:bacterial-type flagellum organization"/>
    <property type="evidence" value="ECO:0007669"/>
    <property type="project" value="UniProtKB-UniRule"/>
</dbReference>
<evidence type="ECO:0000256" key="4">
    <source>
        <dbReference type="ARBA" id="ARBA00022475"/>
    </source>
</evidence>
<comment type="function">
    <text evidence="12">Plays a role in the flagellum-specific transport system.</text>
</comment>
<evidence type="ECO:0000313" key="13">
    <source>
        <dbReference type="EMBL" id="MBG0780057.1"/>
    </source>
</evidence>
<evidence type="ECO:0000313" key="14">
    <source>
        <dbReference type="Proteomes" id="UP000706172"/>
    </source>
</evidence>
<feature type="transmembrane region" description="Helical" evidence="12">
    <location>
        <begin position="204"/>
        <end position="229"/>
    </location>
</feature>
<evidence type="ECO:0000256" key="8">
    <source>
        <dbReference type="ARBA" id="ARBA00022989"/>
    </source>
</evidence>
<dbReference type="NCBIfam" id="TIGR01103">
    <property type="entry name" value="fliP"/>
    <property type="match status" value="1"/>
</dbReference>
<evidence type="ECO:0000256" key="6">
    <source>
        <dbReference type="ARBA" id="ARBA00022795"/>
    </source>
</evidence>
<proteinExistence type="inferred from homology"/>
<dbReference type="AlphaFoldDB" id="A0A931CRX5"/>
<keyword evidence="7 12" id="KW-0653">Protein transport</keyword>
<evidence type="ECO:0000256" key="10">
    <source>
        <dbReference type="ARBA" id="ARBA00023143"/>
    </source>
</evidence>
<organism evidence="13 14">
    <name type="scientific">Desulfotignum balticum</name>
    <dbReference type="NCBI Taxonomy" id="115781"/>
    <lineage>
        <taxon>Bacteria</taxon>
        <taxon>Pseudomonadati</taxon>
        <taxon>Thermodesulfobacteriota</taxon>
        <taxon>Desulfobacteria</taxon>
        <taxon>Desulfobacterales</taxon>
        <taxon>Desulfobacteraceae</taxon>
        <taxon>Desulfotignum</taxon>
    </lineage>
</organism>
<keyword evidence="9 12" id="KW-0472">Membrane</keyword>
<comment type="subcellular location">
    <subcellularLocation>
        <location evidence="12">Cell membrane</location>
        <topology evidence="12">Multi-pass membrane protein</topology>
    </subcellularLocation>
    <subcellularLocation>
        <location evidence="12">Bacterial flagellum basal body</location>
    </subcellularLocation>
</comment>